<keyword evidence="4" id="KW-1185">Reference proteome</keyword>
<proteinExistence type="predicted"/>
<accession>A0A261S5D3</accession>
<dbReference type="PANTHER" id="PTHR43580:SF2">
    <property type="entry name" value="CYTOKINE-LIKE NUCLEAR FACTOR N-PAC"/>
    <property type="match status" value="1"/>
</dbReference>
<dbReference type="Pfam" id="PF09130">
    <property type="entry name" value="DUF1932"/>
    <property type="match status" value="1"/>
</dbReference>
<evidence type="ECO:0000259" key="1">
    <source>
        <dbReference type="Pfam" id="PF03446"/>
    </source>
</evidence>
<gene>
    <name evidence="3" type="ORF">CAL29_30045</name>
</gene>
<dbReference type="EMBL" id="NEVM01000005">
    <property type="protein sequence ID" value="OZI32578.1"/>
    <property type="molecule type" value="Genomic_DNA"/>
</dbReference>
<dbReference type="SUPFAM" id="SSF48179">
    <property type="entry name" value="6-phosphogluconate dehydrogenase C-terminal domain-like"/>
    <property type="match status" value="1"/>
</dbReference>
<dbReference type="AlphaFoldDB" id="A0A261S5D3"/>
<comment type="caution">
    <text evidence="3">The sequence shown here is derived from an EMBL/GenBank/DDBJ whole genome shotgun (WGS) entry which is preliminary data.</text>
</comment>
<evidence type="ECO:0000313" key="3">
    <source>
        <dbReference type="EMBL" id="OZI32578.1"/>
    </source>
</evidence>
<dbReference type="InterPro" id="IPR036291">
    <property type="entry name" value="NAD(P)-bd_dom_sf"/>
</dbReference>
<dbReference type="Proteomes" id="UP000216020">
    <property type="component" value="Unassembled WGS sequence"/>
</dbReference>
<feature type="domain" description="6-phosphogluconate dehydrogenase NADP-binding" evidence="1">
    <location>
        <begin position="4"/>
        <end position="140"/>
    </location>
</feature>
<feature type="domain" description="Phosphogluconate dehydrogenase NAD-binding putative C-terminal" evidence="2">
    <location>
        <begin position="188"/>
        <end position="248"/>
    </location>
</feature>
<dbReference type="InterPro" id="IPR015814">
    <property type="entry name" value="Pgluconate_DH_NAD-bd_C"/>
</dbReference>
<protein>
    <recommendedName>
        <fullName evidence="5">6-phosphogluconate dehydrogenase</fullName>
    </recommendedName>
</protein>
<evidence type="ECO:0000313" key="4">
    <source>
        <dbReference type="Proteomes" id="UP000216020"/>
    </source>
</evidence>
<reference evidence="4" key="1">
    <citation type="submission" date="2017-05" db="EMBL/GenBank/DDBJ databases">
        <title>Complete and WGS of Bordetella genogroups.</title>
        <authorList>
            <person name="Spilker T."/>
            <person name="Lipuma J."/>
        </authorList>
    </citation>
    <scope>NUCLEOTIDE SEQUENCE [LARGE SCALE GENOMIC DNA]</scope>
    <source>
        <strain evidence="4">AU16122</strain>
    </source>
</reference>
<dbReference type="InterPro" id="IPR051265">
    <property type="entry name" value="HIBADH-related_NP60_sf"/>
</dbReference>
<sequence>MSTVSVVAPGAMGSGFAHLLSANGVKVLTSLDGRSDATRERATAAGMHDATDAEIASADIILSVVPPAQAVALATRLAPALRAAQRKAIYVDCNAVSIESVKQVEAIIRGSGAAFVDGGIIGMPPKGQNKPTLYLSGADAGNVAVLGALGLKVEVVGEKIGAASALKMSFAGINKGMVFLVSAMILGAARAGAEQGLYRVLSANRPDLLARWAISVPDMFSKAHRWAPEMEEVAEFLGEGQMGQDLFIDLAKIGVSLAHDFDGEKVLIRTLDEFFKSPHSAQASQ</sequence>
<dbReference type="InterPro" id="IPR013328">
    <property type="entry name" value="6PGD_dom2"/>
</dbReference>
<dbReference type="SUPFAM" id="SSF51735">
    <property type="entry name" value="NAD(P)-binding Rossmann-fold domains"/>
    <property type="match status" value="1"/>
</dbReference>
<dbReference type="Gene3D" id="3.40.50.720">
    <property type="entry name" value="NAD(P)-binding Rossmann-like Domain"/>
    <property type="match status" value="1"/>
</dbReference>
<evidence type="ECO:0000259" key="2">
    <source>
        <dbReference type="Pfam" id="PF09130"/>
    </source>
</evidence>
<dbReference type="InterPro" id="IPR006115">
    <property type="entry name" value="6PGDH_NADP-bd"/>
</dbReference>
<dbReference type="InterPro" id="IPR008927">
    <property type="entry name" value="6-PGluconate_DH-like_C_sf"/>
</dbReference>
<dbReference type="PANTHER" id="PTHR43580">
    <property type="entry name" value="OXIDOREDUCTASE GLYR1-RELATED"/>
    <property type="match status" value="1"/>
</dbReference>
<dbReference type="GO" id="GO:0050661">
    <property type="term" value="F:NADP binding"/>
    <property type="evidence" value="ECO:0007669"/>
    <property type="project" value="InterPro"/>
</dbReference>
<organism evidence="3 4">
    <name type="scientific">Bordetella genomosp. 10</name>
    <dbReference type="NCBI Taxonomy" id="1416804"/>
    <lineage>
        <taxon>Bacteria</taxon>
        <taxon>Pseudomonadati</taxon>
        <taxon>Pseudomonadota</taxon>
        <taxon>Betaproteobacteria</taxon>
        <taxon>Burkholderiales</taxon>
        <taxon>Alcaligenaceae</taxon>
        <taxon>Bordetella</taxon>
    </lineage>
</organism>
<dbReference type="Pfam" id="PF03446">
    <property type="entry name" value="NAD_binding_2"/>
    <property type="match status" value="1"/>
</dbReference>
<evidence type="ECO:0008006" key="5">
    <source>
        <dbReference type="Google" id="ProtNLM"/>
    </source>
</evidence>
<name>A0A261S5D3_9BORD</name>
<dbReference type="Gene3D" id="1.10.1040.10">
    <property type="entry name" value="N-(1-d-carboxylethyl)-l-norvaline Dehydrogenase, domain 2"/>
    <property type="match status" value="1"/>
</dbReference>